<reference evidence="18 19" key="1">
    <citation type="submission" date="2019-08" db="EMBL/GenBank/DDBJ databases">
        <title>Calorimonas adulescens gen. nov., sp. nov., an anaerobic thermophilic bacterium from Sakhalin hot spring.</title>
        <authorList>
            <person name="Khomyakova M.A."/>
            <person name="Merkel A.Y."/>
            <person name="Novikov A."/>
            <person name="Bonch-Osmolovskaya E.A."/>
            <person name="Slobodkin A.I."/>
        </authorList>
    </citation>
    <scope>NUCLEOTIDE SEQUENCE [LARGE SCALE GENOMIC DNA]</scope>
    <source>
        <strain evidence="18 19">A05MB</strain>
    </source>
</reference>
<evidence type="ECO:0000256" key="6">
    <source>
        <dbReference type="ARBA" id="ARBA00008391"/>
    </source>
</evidence>
<evidence type="ECO:0000256" key="4">
    <source>
        <dbReference type="ARBA" id="ARBA00004669"/>
    </source>
</evidence>
<evidence type="ECO:0000256" key="15">
    <source>
        <dbReference type="ARBA" id="ARBA00049402"/>
    </source>
</evidence>
<proteinExistence type="inferred from homology"/>
<protein>
    <recommendedName>
        <fullName evidence="16">Hypoxanthine phosphoribosyltransferase</fullName>
        <ecNumber evidence="16">2.4.2.8</ecNumber>
    </recommendedName>
</protein>
<dbReference type="PANTHER" id="PTHR43340:SF1">
    <property type="entry name" value="HYPOXANTHINE PHOSPHORIBOSYLTRANSFERASE"/>
    <property type="match status" value="1"/>
</dbReference>
<evidence type="ECO:0000256" key="1">
    <source>
        <dbReference type="ARBA" id="ARBA00001946"/>
    </source>
</evidence>
<evidence type="ECO:0000259" key="17">
    <source>
        <dbReference type="Pfam" id="PF00156"/>
    </source>
</evidence>
<keyword evidence="10 16" id="KW-0479">Metal-binding</keyword>
<comment type="pathway">
    <text evidence="4 16">Purine metabolism; IMP biosynthesis via salvage pathway; IMP from hypoxanthine: step 1/1.</text>
</comment>
<dbReference type="GO" id="GO:0006178">
    <property type="term" value="P:guanine salvage"/>
    <property type="evidence" value="ECO:0007669"/>
    <property type="project" value="TreeGrafter"/>
</dbReference>
<dbReference type="Pfam" id="PF00156">
    <property type="entry name" value="Pribosyltran"/>
    <property type="match status" value="1"/>
</dbReference>
<keyword evidence="8 16" id="KW-0328">Glycosyltransferase</keyword>
<evidence type="ECO:0000256" key="14">
    <source>
        <dbReference type="ARBA" id="ARBA00048811"/>
    </source>
</evidence>
<dbReference type="UniPathway" id="UPA00591">
    <property type="reaction ID" value="UER00648"/>
</dbReference>
<keyword evidence="19" id="KW-1185">Reference proteome</keyword>
<dbReference type="EMBL" id="VTPS01000012">
    <property type="protein sequence ID" value="TZE81584.1"/>
    <property type="molecule type" value="Genomic_DNA"/>
</dbReference>
<keyword evidence="9 16" id="KW-0808">Transferase</keyword>
<dbReference type="SUPFAM" id="SSF53271">
    <property type="entry name" value="PRTase-like"/>
    <property type="match status" value="1"/>
</dbReference>
<comment type="catalytic activity">
    <reaction evidence="15">
        <text>IMP + diphosphate = hypoxanthine + 5-phospho-alpha-D-ribose 1-diphosphate</text>
        <dbReference type="Rhea" id="RHEA:17973"/>
        <dbReference type="ChEBI" id="CHEBI:17368"/>
        <dbReference type="ChEBI" id="CHEBI:33019"/>
        <dbReference type="ChEBI" id="CHEBI:58017"/>
        <dbReference type="ChEBI" id="CHEBI:58053"/>
        <dbReference type="EC" id="2.4.2.8"/>
    </reaction>
    <physiologicalReaction direction="right-to-left" evidence="15">
        <dbReference type="Rhea" id="RHEA:17975"/>
    </physiologicalReaction>
</comment>
<dbReference type="GO" id="GO:0006166">
    <property type="term" value="P:purine ribonucleoside salvage"/>
    <property type="evidence" value="ECO:0007669"/>
    <property type="project" value="UniProtKB-KW"/>
</dbReference>
<dbReference type="AlphaFoldDB" id="A0A5D8QBS2"/>
<dbReference type="FunFam" id="3.40.50.2020:FF:000006">
    <property type="entry name" value="Hypoxanthine phosphoribosyltransferase"/>
    <property type="match status" value="1"/>
</dbReference>
<dbReference type="NCBIfam" id="TIGR01203">
    <property type="entry name" value="HGPRTase"/>
    <property type="match status" value="1"/>
</dbReference>
<keyword evidence="7 16" id="KW-0963">Cytoplasm</keyword>
<evidence type="ECO:0000256" key="16">
    <source>
        <dbReference type="RuleBase" id="RU364099"/>
    </source>
</evidence>
<evidence type="ECO:0000256" key="8">
    <source>
        <dbReference type="ARBA" id="ARBA00022676"/>
    </source>
</evidence>
<evidence type="ECO:0000256" key="13">
    <source>
        <dbReference type="ARBA" id="ARBA00022842"/>
    </source>
</evidence>
<evidence type="ECO:0000256" key="2">
    <source>
        <dbReference type="ARBA" id="ARBA00002049"/>
    </source>
</evidence>
<dbReference type="GO" id="GO:0046100">
    <property type="term" value="P:hypoxanthine metabolic process"/>
    <property type="evidence" value="ECO:0007669"/>
    <property type="project" value="TreeGrafter"/>
</dbReference>
<dbReference type="GO" id="GO:0052657">
    <property type="term" value="F:guanine phosphoribosyltransferase activity"/>
    <property type="evidence" value="ECO:0007669"/>
    <property type="project" value="UniProtKB-ARBA"/>
</dbReference>
<dbReference type="GO" id="GO:0000166">
    <property type="term" value="F:nucleotide binding"/>
    <property type="evidence" value="ECO:0007669"/>
    <property type="project" value="UniProtKB-KW"/>
</dbReference>
<dbReference type="RefSeq" id="WP_149545562.1">
    <property type="nucleotide sequence ID" value="NZ_VTPS01000012.1"/>
</dbReference>
<dbReference type="EC" id="2.4.2.8" evidence="16"/>
<dbReference type="InterPro" id="IPR005904">
    <property type="entry name" value="Hxn_phspho_trans"/>
</dbReference>
<dbReference type="InterPro" id="IPR029057">
    <property type="entry name" value="PRTase-like"/>
</dbReference>
<comment type="function">
    <text evidence="2">Purine salvage pathway enzyme that catalyzes the transfer of the ribosyl-5-phosphate group from 5-phospho-alpha-D-ribose 1-diphosphate (PRPP) to the N9 position of the 6-oxopurines hypoxanthine and guanine to form the corresponding ribonucleotides IMP (inosine 5'-monophosphate) and GMP (guanosine 5'-monophosphate), with the release of PPi.</text>
</comment>
<dbReference type="Gene3D" id="3.40.50.2020">
    <property type="match status" value="1"/>
</dbReference>
<dbReference type="Proteomes" id="UP000322976">
    <property type="component" value="Unassembled WGS sequence"/>
</dbReference>
<organism evidence="18 19">
    <name type="scientific">Calorimonas adulescens</name>
    <dbReference type="NCBI Taxonomy" id="2606906"/>
    <lineage>
        <taxon>Bacteria</taxon>
        <taxon>Bacillati</taxon>
        <taxon>Bacillota</taxon>
        <taxon>Clostridia</taxon>
        <taxon>Thermoanaerobacterales</taxon>
        <taxon>Thermoanaerobacteraceae</taxon>
        <taxon>Calorimonas</taxon>
    </lineage>
</organism>
<dbReference type="CDD" id="cd06223">
    <property type="entry name" value="PRTases_typeI"/>
    <property type="match status" value="1"/>
</dbReference>
<evidence type="ECO:0000256" key="10">
    <source>
        <dbReference type="ARBA" id="ARBA00022723"/>
    </source>
</evidence>
<evidence type="ECO:0000256" key="9">
    <source>
        <dbReference type="ARBA" id="ARBA00022679"/>
    </source>
</evidence>
<evidence type="ECO:0000256" key="3">
    <source>
        <dbReference type="ARBA" id="ARBA00004496"/>
    </source>
</evidence>
<comment type="caution">
    <text evidence="18">The sequence shown here is derived from an EMBL/GenBank/DDBJ whole genome shotgun (WGS) entry which is preliminary data.</text>
</comment>
<dbReference type="GO" id="GO:0000287">
    <property type="term" value="F:magnesium ion binding"/>
    <property type="evidence" value="ECO:0007669"/>
    <property type="project" value="TreeGrafter"/>
</dbReference>
<evidence type="ECO:0000313" key="19">
    <source>
        <dbReference type="Proteomes" id="UP000322976"/>
    </source>
</evidence>
<dbReference type="GO" id="GO:0032264">
    <property type="term" value="P:IMP salvage"/>
    <property type="evidence" value="ECO:0007669"/>
    <property type="project" value="UniProtKB-UniPathway"/>
</dbReference>
<dbReference type="GO" id="GO:0005829">
    <property type="term" value="C:cytosol"/>
    <property type="evidence" value="ECO:0007669"/>
    <property type="project" value="TreeGrafter"/>
</dbReference>
<name>A0A5D8QBS2_9THEO</name>
<comment type="cofactor">
    <cofactor evidence="1 16">
        <name>Mg(2+)</name>
        <dbReference type="ChEBI" id="CHEBI:18420"/>
    </cofactor>
</comment>
<evidence type="ECO:0000256" key="12">
    <source>
        <dbReference type="ARBA" id="ARBA00022741"/>
    </source>
</evidence>
<feature type="domain" description="Phosphoribosyltransferase" evidence="17">
    <location>
        <begin position="14"/>
        <end position="159"/>
    </location>
</feature>
<evidence type="ECO:0000256" key="5">
    <source>
        <dbReference type="ARBA" id="ARBA00004676"/>
    </source>
</evidence>
<dbReference type="GO" id="GO:0004422">
    <property type="term" value="F:hypoxanthine phosphoribosyltransferase activity"/>
    <property type="evidence" value="ECO:0007669"/>
    <property type="project" value="InterPro"/>
</dbReference>
<dbReference type="InterPro" id="IPR050408">
    <property type="entry name" value="HGPRT"/>
</dbReference>
<evidence type="ECO:0000313" key="18">
    <source>
        <dbReference type="EMBL" id="TZE81584.1"/>
    </source>
</evidence>
<sequence length="179" mass="20191">MHEDIEKILITEDEIKAKVSELGQKITRDYKGKNLMLLCILKGAMMFLADLSRAIELPLSMDFMAVSSYGLSTTSSGVVRIIKDLDYSIEGKDILIVEDVIDSGLTLSYLRKVLLDRKPASLGICSLLDKPKKRRVEVPVDYTGFVIDDLFVVGYGLDFAEKYRNLPYIGILKPEVYKF</sequence>
<keyword evidence="11 16" id="KW-0660">Purine salvage</keyword>
<keyword evidence="12 16" id="KW-0547">Nucleotide-binding</keyword>
<evidence type="ECO:0000256" key="11">
    <source>
        <dbReference type="ARBA" id="ARBA00022726"/>
    </source>
</evidence>
<comment type="subcellular location">
    <subcellularLocation>
        <location evidence="3 16">Cytoplasm</location>
    </subcellularLocation>
</comment>
<comment type="pathway">
    <text evidence="5">Purine metabolism; GMP biosynthesis via salvage pathway; GMP from guanine: step 1/1.</text>
</comment>
<dbReference type="GO" id="GO:0032263">
    <property type="term" value="P:GMP salvage"/>
    <property type="evidence" value="ECO:0007669"/>
    <property type="project" value="TreeGrafter"/>
</dbReference>
<dbReference type="InterPro" id="IPR000836">
    <property type="entry name" value="PRTase_dom"/>
</dbReference>
<keyword evidence="13 16" id="KW-0460">Magnesium</keyword>
<evidence type="ECO:0000256" key="7">
    <source>
        <dbReference type="ARBA" id="ARBA00022490"/>
    </source>
</evidence>
<dbReference type="PANTHER" id="PTHR43340">
    <property type="entry name" value="HYPOXANTHINE-GUANINE PHOSPHORIBOSYLTRANSFERASE"/>
    <property type="match status" value="1"/>
</dbReference>
<gene>
    <name evidence="18" type="primary">hpt</name>
    <name evidence="18" type="ORF">FWJ32_08685</name>
</gene>
<accession>A0A5D8QBS2</accession>
<comment type="similarity">
    <text evidence="6 16">Belongs to the purine/pyrimidine phosphoribosyltransferase family.</text>
</comment>
<comment type="catalytic activity">
    <reaction evidence="14">
        <text>GMP + diphosphate = guanine + 5-phospho-alpha-D-ribose 1-diphosphate</text>
        <dbReference type="Rhea" id="RHEA:25424"/>
        <dbReference type="ChEBI" id="CHEBI:16235"/>
        <dbReference type="ChEBI" id="CHEBI:33019"/>
        <dbReference type="ChEBI" id="CHEBI:58017"/>
        <dbReference type="ChEBI" id="CHEBI:58115"/>
        <dbReference type="EC" id="2.4.2.8"/>
    </reaction>
    <physiologicalReaction direction="right-to-left" evidence="14">
        <dbReference type="Rhea" id="RHEA:25426"/>
    </physiologicalReaction>
</comment>